<dbReference type="AlphaFoldDB" id="A0A9R1XXI4"/>
<gene>
    <name evidence="6" type="ORF">LSAT_V11C100008300</name>
</gene>
<organism evidence="6 7">
    <name type="scientific">Lactuca sativa</name>
    <name type="common">Garden lettuce</name>
    <dbReference type="NCBI Taxonomy" id="4236"/>
    <lineage>
        <taxon>Eukaryota</taxon>
        <taxon>Viridiplantae</taxon>
        <taxon>Streptophyta</taxon>
        <taxon>Embryophyta</taxon>
        <taxon>Tracheophyta</taxon>
        <taxon>Spermatophyta</taxon>
        <taxon>Magnoliopsida</taxon>
        <taxon>eudicotyledons</taxon>
        <taxon>Gunneridae</taxon>
        <taxon>Pentapetalae</taxon>
        <taxon>asterids</taxon>
        <taxon>campanulids</taxon>
        <taxon>Asterales</taxon>
        <taxon>Asteraceae</taxon>
        <taxon>Cichorioideae</taxon>
        <taxon>Cichorieae</taxon>
        <taxon>Lactucinae</taxon>
        <taxon>Lactuca</taxon>
    </lineage>
</organism>
<dbReference type="Proteomes" id="UP000235145">
    <property type="component" value="Unassembled WGS sequence"/>
</dbReference>
<dbReference type="EMBL" id="NBSK02000001">
    <property type="protein sequence ID" value="KAJ0224687.1"/>
    <property type="molecule type" value="Genomic_DNA"/>
</dbReference>
<evidence type="ECO:0000313" key="6">
    <source>
        <dbReference type="EMBL" id="KAJ0224687.1"/>
    </source>
</evidence>
<dbReference type="SUPFAM" id="SSF52540">
    <property type="entry name" value="P-loop containing nucleoside triphosphate hydrolases"/>
    <property type="match status" value="1"/>
</dbReference>
<proteinExistence type="inferred from homology"/>
<name>A0A9R1XXI4_LACSA</name>
<evidence type="ECO:0000256" key="3">
    <source>
        <dbReference type="ARBA" id="ARBA00023134"/>
    </source>
</evidence>
<sequence length="159" mass="18502">MLRAALHDNHHRPIPASDPPLAHSNYPPDMQLAYDNSKIQSKYKQRDNLHPIRRVQDNLHPIRRVVLPTRRVHAQLHPTRRAVHPTCRVPPHLQATRRFNFPVNVDVVVGETTVNLDLWDIAGQEDYNRLRPLSYRGTDVFLLPFSLISRPNYENISFS</sequence>
<evidence type="ECO:0000256" key="2">
    <source>
        <dbReference type="ARBA" id="ARBA00022741"/>
    </source>
</evidence>
<dbReference type="GO" id="GO:0003924">
    <property type="term" value="F:GTPase activity"/>
    <property type="evidence" value="ECO:0007669"/>
    <property type="project" value="InterPro"/>
</dbReference>
<keyword evidence="3" id="KW-0342">GTP-binding</keyword>
<comment type="caution">
    <text evidence="6">The sequence shown here is derived from an EMBL/GenBank/DDBJ whole genome shotgun (WGS) entry which is preliminary data.</text>
</comment>
<dbReference type="SMART" id="SM00174">
    <property type="entry name" value="RHO"/>
    <property type="match status" value="1"/>
</dbReference>
<dbReference type="Gene3D" id="3.40.50.300">
    <property type="entry name" value="P-loop containing nucleotide triphosphate hydrolases"/>
    <property type="match status" value="1"/>
</dbReference>
<dbReference type="InterPro" id="IPR027417">
    <property type="entry name" value="P-loop_NTPase"/>
</dbReference>
<evidence type="ECO:0000256" key="1">
    <source>
        <dbReference type="ARBA" id="ARBA00010142"/>
    </source>
</evidence>
<dbReference type="PANTHER" id="PTHR24072">
    <property type="entry name" value="RHO FAMILY GTPASE"/>
    <property type="match status" value="1"/>
</dbReference>
<feature type="region of interest" description="Disordered" evidence="5">
    <location>
        <begin position="1"/>
        <end position="26"/>
    </location>
</feature>
<evidence type="ECO:0000313" key="7">
    <source>
        <dbReference type="Proteomes" id="UP000235145"/>
    </source>
</evidence>
<accession>A0A9R1XXI4</accession>
<dbReference type="GO" id="GO:0007264">
    <property type="term" value="P:small GTPase-mediated signal transduction"/>
    <property type="evidence" value="ECO:0007669"/>
    <property type="project" value="InterPro"/>
</dbReference>
<comment type="similarity">
    <text evidence="1">Belongs to the small GTPase superfamily. Rho family.</text>
</comment>
<dbReference type="Pfam" id="PF00071">
    <property type="entry name" value="Ras"/>
    <property type="match status" value="1"/>
</dbReference>
<dbReference type="InterPro" id="IPR001806">
    <property type="entry name" value="Small_GTPase"/>
</dbReference>
<keyword evidence="2" id="KW-0547">Nucleotide-binding</keyword>
<keyword evidence="7" id="KW-1185">Reference proteome</keyword>
<dbReference type="GO" id="GO:0005525">
    <property type="term" value="F:GTP binding"/>
    <property type="evidence" value="ECO:0007669"/>
    <property type="project" value="UniProtKB-KW"/>
</dbReference>
<reference evidence="6 7" key="1">
    <citation type="journal article" date="2017" name="Nat. Commun.">
        <title>Genome assembly with in vitro proximity ligation data and whole-genome triplication in lettuce.</title>
        <authorList>
            <person name="Reyes-Chin-Wo S."/>
            <person name="Wang Z."/>
            <person name="Yang X."/>
            <person name="Kozik A."/>
            <person name="Arikit S."/>
            <person name="Song C."/>
            <person name="Xia L."/>
            <person name="Froenicke L."/>
            <person name="Lavelle D.O."/>
            <person name="Truco M.J."/>
            <person name="Xia R."/>
            <person name="Zhu S."/>
            <person name="Xu C."/>
            <person name="Xu H."/>
            <person name="Xu X."/>
            <person name="Cox K."/>
            <person name="Korf I."/>
            <person name="Meyers B.C."/>
            <person name="Michelmore R.W."/>
        </authorList>
    </citation>
    <scope>NUCLEOTIDE SEQUENCE [LARGE SCALE GENOMIC DNA]</scope>
    <source>
        <strain evidence="7">cv. Salinas</strain>
        <tissue evidence="6">Seedlings</tissue>
    </source>
</reference>
<evidence type="ECO:0000256" key="5">
    <source>
        <dbReference type="SAM" id="MobiDB-lite"/>
    </source>
</evidence>
<protein>
    <submittedName>
        <fullName evidence="6">Uncharacterized protein</fullName>
    </submittedName>
</protein>
<keyword evidence="4" id="KW-0449">Lipoprotein</keyword>
<evidence type="ECO:0000256" key="4">
    <source>
        <dbReference type="ARBA" id="ARBA00023288"/>
    </source>
</evidence>
<dbReference type="InterPro" id="IPR003578">
    <property type="entry name" value="Small_GTPase_Rho"/>
</dbReference>